<dbReference type="GO" id="GO:0005524">
    <property type="term" value="F:ATP binding"/>
    <property type="evidence" value="ECO:0007669"/>
    <property type="project" value="UniProtKB-KW"/>
</dbReference>
<keyword evidence="3" id="KW-0418">Kinase</keyword>
<dbReference type="EMBL" id="QGNW01001581">
    <property type="protein sequence ID" value="RVW36185.1"/>
    <property type="molecule type" value="Genomic_DNA"/>
</dbReference>
<evidence type="ECO:0000313" key="3">
    <source>
        <dbReference type="EMBL" id="RVW36185.1"/>
    </source>
</evidence>
<evidence type="ECO:0000256" key="2">
    <source>
        <dbReference type="ARBA" id="ARBA00022840"/>
    </source>
</evidence>
<dbReference type="PANTHER" id="PTHR27005">
    <property type="entry name" value="WALL-ASSOCIATED RECEPTOR KINASE-LIKE 21"/>
    <property type="match status" value="1"/>
</dbReference>
<dbReference type="AlphaFoldDB" id="A0A438DL21"/>
<dbReference type="Gene3D" id="1.10.510.10">
    <property type="entry name" value="Transferase(Phosphotransferase) domain 1"/>
    <property type="match status" value="1"/>
</dbReference>
<dbReference type="PANTHER" id="PTHR27005:SF515">
    <property type="entry name" value="WALL-ASSOCIATED RECEPTOR KINASE-LIKE 10-RELATED"/>
    <property type="match status" value="1"/>
</dbReference>
<organism evidence="3 4">
    <name type="scientific">Vitis vinifera</name>
    <name type="common">Grape</name>
    <dbReference type="NCBI Taxonomy" id="29760"/>
    <lineage>
        <taxon>Eukaryota</taxon>
        <taxon>Viridiplantae</taxon>
        <taxon>Streptophyta</taxon>
        <taxon>Embryophyta</taxon>
        <taxon>Tracheophyta</taxon>
        <taxon>Spermatophyta</taxon>
        <taxon>Magnoliopsida</taxon>
        <taxon>eudicotyledons</taxon>
        <taxon>Gunneridae</taxon>
        <taxon>Pentapetalae</taxon>
        <taxon>rosids</taxon>
        <taxon>Vitales</taxon>
        <taxon>Vitaceae</taxon>
        <taxon>Viteae</taxon>
        <taxon>Vitis</taxon>
    </lineage>
</organism>
<keyword evidence="3" id="KW-0808">Transferase</keyword>
<evidence type="ECO:0000256" key="1">
    <source>
        <dbReference type="ARBA" id="ARBA00022741"/>
    </source>
</evidence>
<evidence type="ECO:0000313" key="4">
    <source>
        <dbReference type="Proteomes" id="UP000288805"/>
    </source>
</evidence>
<keyword evidence="2" id="KW-0067">ATP-binding</keyword>
<comment type="caution">
    <text evidence="3">The sequence shown here is derived from an EMBL/GenBank/DDBJ whole genome shotgun (WGS) entry which is preliminary data.</text>
</comment>
<dbReference type="InterPro" id="IPR045274">
    <property type="entry name" value="WAK-like"/>
</dbReference>
<proteinExistence type="predicted"/>
<sequence length="270" mass="30595">MEYILAVLDWQIYKATCNASTSNLNTSTSFCGVNALCSPDTQTSSLTCHYPPRYEGNPYLPQGCQGTDFMIYENGTACFNWKENYSCCPLDEDMFVDPLSQLSSTEGNVDKTTLSTSKELEKDIDRYNANQVIGQGGQVLIELLIGRKPILSTRLEEWKSLASYFILSMKEDRLFDLLDARVVKEGRKEEINEIAFLARRCMNLSGTKRPTMMEIAMELERIRKCQGDFKAQENFEEFEYDTIELIGPWDVTSASTGSFLNTNASYSSYV</sequence>
<accession>A0A438DL21</accession>
<dbReference type="InterPro" id="IPR011009">
    <property type="entry name" value="Kinase-like_dom_sf"/>
</dbReference>
<protein>
    <submittedName>
        <fullName evidence="3">Wall-associated receptor kinase-like 9</fullName>
    </submittedName>
</protein>
<dbReference type="GO" id="GO:0007166">
    <property type="term" value="P:cell surface receptor signaling pathway"/>
    <property type="evidence" value="ECO:0007669"/>
    <property type="project" value="InterPro"/>
</dbReference>
<keyword evidence="1" id="KW-0547">Nucleotide-binding</keyword>
<name>A0A438DL21_VITVI</name>
<reference evidence="3 4" key="1">
    <citation type="journal article" date="2018" name="PLoS Genet.">
        <title>Population sequencing reveals clonal diversity and ancestral inbreeding in the grapevine cultivar Chardonnay.</title>
        <authorList>
            <person name="Roach M.J."/>
            <person name="Johnson D.L."/>
            <person name="Bohlmann J."/>
            <person name="van Vuuren H.J."/>
            <person name="Jones S.J."/>
            <person name="Pretorius I.S."/>
            <person name="Schmidt S.A."/>
            <person name="Borneman A.R."/>
        </authorList>
    </citation>
    <scope>NUCLEOTIDE SEQUENCE [LARGE SCALE GENOMIC DNA]</scope>
    <source>
        <strain evidence="4">cv. Chardonnay</strain>
        <tissue evidence="3">Leaf</tissue>
    </source>
</reference>
<dbReference type="GO" id="GO:0016301">
    <property type="term" value="F:kinase activity"/>
    <property type="evidence" value="ECO:0007669"/>
    <property type="project" value="UniProtKB-KW"/>
</dbReference>
<keyword evidence="3" id="KW-0675">Receptor</keyword>
<dbReference type="SUPFAM" id="SSF56112">
    <property type="entry name" value="Protein kinase-like (PK-like)"/>
    <property type="match status" value="1"/>
</dbReference>
<dbReference type="Proteomes" id="UP000288805">
    <property type="component" value="Unassembled WGS sequence"/>
</dbReference>
<gene>
    <name evidence="3" type="primary">WAKL9_3</name>
    <name evidence="3" type="ORF">CK203_100390</name>
</gene>